<reference evidence="10" key="1">
    <citation type="submission" date="2020-10" db="EMBL/GenBank/DDBJ databases">
        <title>Ca. Dormibacterota MAGs.</title>
        <authorList>
            <person name="Montgomery K."/>
        </authorList>
    </citation>
    <scope>NUCLEOTIDE SEQUENCE [LARGE SCALE GENOMIC DNA]</scope>
    <source>
        <strain evidence="10">SC8812_S17_10</strain>
    </source>
</reference>
<feature type="transmembrane region" description="Helical" evidence="7">
    <location>
        <begin position="262"/>
        <end position="283"/>
    </location>
</feature>
<feature type="domain" description="MacB-like periplasmic core" evidence="9">
    <location>
        <begin position="21"/>
        <end position="231"/>
    </location>
</feature>
<evidence type="ECO:0000256" key="6">
    <source>
        <dbReference type="ARBA" id="ARBA00038076"/>
    </source>
</evidence>
<evidence type="ECO:0000313" key="11">
    <source>
        <dbReference type="Proteomes" id="UP000612893"/>
    </source>
</evidence>
<keyword evidence="4 7" id="KW-1133">Transmembrane helix</keyword>
<feature type="transmembrane region" description="Helical" evidence="7">
    <location>
        <begin position="21"/>
        <end position="41"/>
    </location>
</feature>
<comment type="subcellular location">
    <subcellularLocation>
        <location evidence="1">Cell membrane</location>
        <topology evidence="1">Multi-pass membrane protein</topology>
    </subcellularLocation>
</comment>
<organism evidence="10 11">
    <name type="scientific">Candidatus Nephthysia bennettiae</name>
    <dbReference type="NCBI Taxonomy" id="3127016"/>
    <lineage>
        <taxon>Bacteria</taxon>
        <taxon>Bacillati</taxon>
        <taxon>Candidatus Dormiibacterota</taxon>
        <taxon>Candidatus Dormibacteria</taxon>
        <taxon>Candidatus Dormibacterales</taxon>
        <taxon>Candidatus Dormibacteraceae</taxon>
        <taxon>Candidatus Nephthysia</taxon>
    </lineage>
</organism>
<evidence type="ECO:0000256" key="5">
    <source>
        <dbReference type="ARBA" id="ARBA00023136"/>
    </source>
</evidence>
<evidence type="ECO:0000256" key="7">
    <source>
        <dbReference type="SAM" id="Phobius"/>
    </source>
</evidence>
<evidence type="ECO:0000256" key="3">
    <source>
        <dbReference type="ARBA" id="ARBA00022692"/>
    </source>
</evidence>
<evidence type="ECO:0000259" key="9">
    <source>
        <dbReference type="Pfam" id="PF12704"/>
    </source>
</evidence>
<dbReference type="Pfam" id="PF02687">
    <property type="entry name" value="FtsX"/>
    <property type="match status" value="2"/>
</dbReference>
<dbReference type="RefSeq" id="WP_338200313.1">
    <property type="nucleotide sequence ID" value="NZ_JAEKNR010000081.1"/>
</dbReference>
<comment type="caution">
    <text evidence="10">The sequence shown here is derived from an EMBL/GenBank/DDBJ whole genome shotgun (WGS) entry which is preliminary data.</text>
</comment>
<evidence type="ECO:0000259" key="8">
    <source>
        <dbReference type="Pfam" id="PF02687"/>
    </source>
</evidence>
<dbReference type="PANTHER" id="PTHR30572:SF4">
    <property type="entry name" value="ABC TRANSPORTER PERMEASE YTRF"/>
    <property type="match status" value="1"/>
</dbReference>
<dbReference type="EMBL" id="JAEKNR010000081">
    <property type="protein sequence ID" value="MBJ7597805.1"/>
    <property type="molecule type" value="Genomic_DNA"/>
</dbReference>
<dbReference type="GO" id="GO:0005886">
    <property type="term" value="C:plasma membrane"/>
    <property type="evidence" value="ECO:0007669"/>
    <property type="project" value="UniProtKB-SubCell"/>
</dbReference>
<proteinExistence type="inferred from homology"/>
<feature type="transmembrane region" description="Helical" evidence="7">
    <location>
        <begin position="783"/>
        <end position="811"/>
    </location>
</feature>
<dbReference type="Pfam" id="PF12704">
    <property type="entry name" value="MacB_PCD"/>
    <property type="match status" value="1"/>
</dbReference>
<dbReference type="AlphaFoldDB" id="A0A934K3J9"/>
<keyword evidence="11" id="KW-1185">Reference proteome</keyword>
<keyword evidence="2" id="KW-1003">Cell membrane</keyword>
<dbReference type="Proteomes" id="UP000612893">
    <property type="component" value="Unassembled WGS sequence"/>
</dbReference>
<feature type="transmembrane region" description="Helical" evidence="7">
    <location>
        <begin position="525"/>
        <end position="544"/>
    </location>
</feature>
<feature type="transmembrane region" description="Helical" evidence="7">
    <location>
        <begin position="877"/>
        <end position="897"/>
    </location>
</feature>
<evidence type="ECO:0000256" key="4">
    <source>
        <dbReference type="ARBA" id="ARBA00022989"/>
    </source>
</evidence>
<feature type="transmembrane region" description="Helical" evidence="7">
    <location>
        <begin position="424"/>
        <end position="448"/>
    </location>
</feature>
<evidence type="ECO:0000313" key="10">
    <source>
        <dbReference type="EMBL" id="MBJ7597805.1"/>
    </source>
</evidence>
<keyword evidence="3 7" id="KW-0812">Transmembrane</keyword>
<evidence type="ECO:0000256" key="2">
    <source>
        <dbReference type="ARBA" id="ARBA00022475"/>
    </source>
</evidence>
<gene>
    <name evidence="10" type="ORF">JF922_06935</name>
</gene>
<dbReference type="InterPro" id="IPR050250">
    <property type="entry name" value="Macrolide_Exporter_MacB"/>
</dbReference>
<feature type="transmembrane region" description="Helical" evidence="7">
    <location>
        <begin position="397"/>
        <end position="418"/>
    </location>
</feature>
<feature type="transmembrane region" description="Helical" evidence="7">
    <location>
        <begin position="354"/>
        <end position="377"/>
    </location>
</feature>
<feature type="domain" description="ABC3 transporter permease C-terminal" evidence="8">
    <location>
        <begin position="790"/>
        <end position="898"/>
    </location>
</feature>
<feature type="transmembrane region" description="Helical" evidence="7">
    <location>
        <begin position="460"/>
        <end position="480"/>
    </location>
</feature>
<keyword evidence="5 7" id="KW-0472">Membrane</keyword>
<feature type="transmembrane region" description="Helical" evidence="7">
    <location>
        <begin position="303"/>
        <end position="334"/>
    </location>
</feature>
<protein>
    <submittedName>
        <fullName evidence="10">ABC transporter permease</fullName>
    </submittedName>
</protein>
<feature type="transmembrane region" description="Helical" evidence="7">
    <location>
        <begin position="486"/>
        <end position="504"/>
    </location>
</feature>
<feature type="domain" description="ABC3 transporter permease C-terminal" evidence="8">
    <location>
        <begin position="263"/>
        <end position="378"/>
    </location>
</feature>
<evidence type="ECO:0000256" key="1">
    <source>
        <dbReference type="ARBA" id="ARBA00004651"/>
    </source>
</evidence>
<comment type="similarity">
    <text evidence="6">Belongs to the ABC-4 integral membrane protein family.</text>
</comment>
<sequence>MRTRFYLRYSTRSLTRDGFRTLLGIFCIAVGVMAIVSLQLAGLTVRHSLTSDLREANGGDVSLQSFQAPLTRNDLAYLDELKGRGLVRDWTPVLTASVTARHQGSRPRPVNVQVVDPARFPLVGRPRFTTPRGGDLRSLITQPNRAVIDGTAQSELGVGVGDQIELVSQLAPLKVTVVGILAGGGGLTPVAQVTLSDETYKVATATAPLYDGVNVTTPGYRQTVAVKAELQRHFPVATVRSTDDLLRSQEDTSRQINSFLDVVGLLALLVGGIGIANTLKVLLSRRRVEIAMLKTTGFRKRDLYVLFGLEAVWLGLAGGAAGAAAGTGLSFGVARLIENVLGQHLEPQLDGPSILSGVAVGVATAATFGLLPVVKAAQVRPLAILRETSEHGWRQRFLSAALLAVLGLLFTALAFAVLRDVRLALFGVAGSLVGLGLLALAFAVVGFAVGAIPVPERPRWIHALFWIPTLLASLTVAYFLPSVGVLMLLLTAAAWLVTLTPASWKATTRLGLRGIGRQPTRTATTLVALFVGVFCVGLIVVLGIDIRGKLDQALSSQASYNLLAFQSVRSGDHVGPVLSSLPGLQGQRKYTTMSVTPLAVKNEHVADFASRLKSQQGADEGASWYSSVGSLEGSDLARGQLPDVALAADPAQPGRSAGRQLTAADAGTVNVLGGDELLGAPWNLKPGDTLTLAETRSHAARTVTLVGFYAHTGFFNFQFGALKADSGLVASWAGDDAAIVYSLKVEGAKKLQAIDRLDSQAPAALVVDITDLAAIVDRILRNLLVLLTALASLALLAGGIIIANAVALAMLERRREIGIMKSLGFASRAVLAQVLFENAVLGALSGTAAVVVVALATALLGRFVFQTSLAVDLPLSVGIAAGSGLLAAAVAGLVAWAPTRVRPLEVLRYE</sequence>
<accession>A0A934K3J9</accession>
<dbReference type="PANTHER" id="PTHR30572">
    <property type="entry name" value="MEMBRANE COMPONENT OF TRANSPORTER-RELATED"/>
    <property type="match status" value="1"/>
</dbReference>
<dbReference type="InterPro" id="IPR003838">
    <property type="entry name" value="ABC3_permease_C"/>
</dbReference>
<dbReference type="InterPro" id="IPR025857">
    <property type="entry name" value="MacB_PCD"/>
</dbReference>
<feature type="transmembrane region" description="Helical" evidence="7">
    <location>
        <begin position="842"/>
        <end position="865"/>
    </location>
</feature>
<name>A0A934K3J9_9BACT</name>